<dbReference type="Proteomes" id="UP000032049">
    <property type="component" value="Unassembled WGS sequence"/>
</dbReference>
<organism evidence="1 2">
    <name type="scientific">Pedobacter lusitanus</name>
    <dbReference type="NCBI Taxonomy" id="1503925"/>
    <lineage>
        <taxon>Bacteria</taxon>
        <taxon>Pseudomonadati</taxon>
        <taxon>Bacteroidota</taxon>
        <taxon>Sphingobacteriia</taxon>
        <taxon>Sphingobacteriales</taxon>
        <taxon>Sphingobacteriaceae</taxon>
        <taxon>Pedobacter</taxon>
    </lineage>
</organism>
<evidence type="ECO:0000313" key="1">
    <source>
        <dbReference type="EMBL" id="KIO76869.1"/>
    </source>
</evidence>
<protein>
    <submittedName>
        <fullName evidence="1">Uncharacterized protein</fullName>
    </submittedName>
</protein>
<comment type="caution">
    <text evidence="1">The sequence shown here is derived from an EMBL/GenBank/DDBJ whole genome shotgun (WGS) entry which is preliminary data.</text>
</comment>
<dbReference type="AlphaFoldDB" id="A0A0D0FWN2"/>
<dbReference type="STRING" id="1503925.TH53_12225"/>
<sequence length="96" mass="11316">MNLEYNVKLIYSNLCNAMIRNVNNNFYSISFDILQNEDIQVKIILYSYNEDEKNLVEDLMAEFSALEEKNNVLAAILTTDFKELKLRYKIYESTNS</sequence>
<dbReference type="EMBL" id="JXRA01000052">
    <property type="protein sequence ID" value="KIO76869.1"/>
    <property type="molecule type" value="Genomic_DNA"/>
</dbReference>
<reference evidence="1 2" key="1">
    <citation type="submission" date="2015-01" db="EMBL/GenBank/DDBJ databases">
        <title>Draft genome sequence of Pedobacter sp. NL19 isolated from sludge of an effluent treatment pond in an abandoned uranium mine.</title>
        <authorList>
            <person name="Santos T."/>
            <person name="Caetano T."/>
            <person name="Covas C."/>
            <person name="Cruz A."/>
            <person name="Mendo S."/>
        </authorList>
    </citation>
    <scope>NUCLEOTIDE SEQUENCE [LARGE SCALE GENOMIC DNA]</scope>
    <source>
        <strain evidence="1 2">NL19</strain>
    </source>
</reference>
<evidence type="ECO:0000313" key="2">
    <source>
        <dbReference type="Proteomes" id="UP000032049"/>
    </source>
</evidence>
<name>A0A0D0FWN2_9SPHI</name>
<accession>A0A0D0FWN2</accession>
<proteinExistence type="predicted"/>
<keyword evidence="2" id="KW-1185">Reference proteome</keyword>
<gene>
    <name evidence="1" type="ORF">TH53_12225</name>
</gene>